<evidence type="ECO:0008006" key="4">
    <source>
        <dbReference type="Google" id="ProtNLM"/>
    </source>
</evidence>
<feature type="compositionally biased region" description="Basic and acidic residues" evidence="1">
    <location>
        <begin position="81"/>
        <end position="96"/>
    </location>
</feature>
<accession>A0ABU6ZLZ3</accession>
<comment type="caution">
    <text evidence="2">The sequence shown here is derived from an EMBL/GenBank/DDBJ whole genome shotgun (WGS) entry which is preliminary data.</text>
</comment>
<evidence type="ECO:0000313" key="2">
    <source>
        <dbReference type="EMBL" id="MED6222976.1"/>
    </source>
</evidence>
<dbReference type="Proteomes" id="UP001341840">
    <property type="component" value="Unassembled WGS sequence"/>
</dbReference>
<name>A0ABU6ZLZ3_9FABA</name>
<protein>
    <recommendedName>
        <fullName evidence="4">Retrotransposon Copia-like N-terminal domain-containing protein</fullName>
    </recommendedName>
</protein>
<sequence>SLKKSILMALLGSSHLNNKNELIPLSDKLDDNNYPTWKKSVLLILRTLKLQNHLSHDKIPPQFDPISTKEAEPDPNTAKKNVTEGESKVAEKKDPSSDTTTLQESDKFLEWVQNDCALMTWLDASITLSYKNWVVHCATFAEA</sequence>
<evidence type="ECO:0000313" key="3">
    <source>
        <dbReference type="Proteomes" id="UP001341840"/>
    </source>
</evidence>
<evidence type="ECO:0000256" key="1">
    <source>
        <dbReference type="SAM" id="MobiDB-lite"/>
    </source>
</evidence>
<reference evidence="2 3" key="1">
    <citation type="journal article" date="2023" name="Plants (Basel)">
        <title>Bridging the Gap: Combining Genomics and Transcriptomics Approaches to Understand Stylosanthes scabra, an Orphan Legume from the Brazilian Caatinga.</title>
        <authorList>
            <person name="Ferreira-Neto J.R.C."/>
            <person name="da Silva M.D."/>
            <person name="Binneck E."/>
            <person name="de Melo N.F."/>
            <person name="da Silva R.H."/>
            <person name="de Melo A.L.T.M."/>
            <person name="Pandolfi V."/>
            <person name="Bustamante F.O."/>
            <person name="Brasileiro-Vidal A.C."/>
            <person name="Benko-Iseppon A.M."/>
        </authorList>
    </citation>
    <scope>NUCLEOTIDE SEQUENCE [LARGE SCALE GENOMIC DNA]</scope>
    <source>
        <tissue evidence="2">Leaves</tissue>
    </source>
</reference>
<feature type="region of interest" description="Disordered" evidence="1">
    <location>
        <begin position="56"/>
        <end position="102"/>
    </location>
</feature>
<dbReference type="EMBL" id="JASCZI010272628">
    <property type="protein sequence ID" value="MED6222976.1"/>
    <property type="molecule type" value="Genomic_DNA"/>
</dbReference>
<feature type="non-terminal residue" evidence="2">
    <location>
        <position position="1"/>
    </location>
</feature>
<gene>
    <name evidence="2" type="ORF">PIB30_069601</name>
</gene>
<proteinExistence type="predicted"/>
<organism evidence="2 3">
    <name type="scientific">Stylosanthes scabra</name>
    <dbReference type="NCBI Taxonomy" id="79078"/>
    <lineage>
        <taxon>Eukaryota</taxon>
        <taxon>Viridiplantae</taxon>
        <taxon>Streptophyta</taxon>
        <taxon>Embryophyta</taxon>
        <taxon>Tracheophyta</taxon>
        <taxon>Spermatophyta</taxon>
        <taxon>Magnoliopsida</taxon>
        <taxon>eudicotyledons</taxon>
        <taxon>Gunneridae</taxon>
        <taxon>Pentapetalae</taxon>
        <taxon>rosids</taxon>
        <taxon>fabids</taxon>
        <taxon>Fabales</taxon>
        <taxon>Fabaceae</taxon>
        <taxon>Papilionoideae</taxon>
        <taxon>50 kb inversion clade</taxon>
        <taxon>dalbergioids sensu lato</taxon>
        <taxon>Dalbergieae</taxon>
        <taxon>Pterocarpus clade</taxon>
        <taxon>Stylosanthes</taxon>
    </lineage>
</organism>
<keyword evidence="3" id="KW-1185">Reference proteome</keyword>